<feature type="domain" description="RiboL-PSP-HEPN" evidence="1">
    <location>
        <begin position="17"/>
        <end position="203"/>
    </location>
</feature>
<gene>
    <name evidence="2" type="ORF">A7A78_02935</name>
</gene>
<accession>A0A1A9LEU4</accession>
<proteinExistence type="predicted"/>
<reference evidence="2 3" key="1">
    <citation type="submission" date="2016-05" db="EMBL/GenBank/DDBJ databases">
        <title>Genome sequencing of Vitellibacter soesokkakensis RSSK-12.</title>
        <authorList>
            <person name="Thevarajoo S."/>
            <person name="Selvaratnam C."/>
            <person name="Goh K.M."/>
            <person name="Chan K.-G."/>
            <person name="Chong C.S."/>
        </authorList>
    </citation>
    <scope>NUCLEOTIDE SEQUENCE [LARGE SCALE GENOMIC DNA]</scope>
    <source>
        <strain evidence="2 3">RSSK-12</strain>
    </source>
</reference>
<dbReference type="Proteomes" id="UP000077552">
    <property type="component" value="Unassembled WGS sequence"/>
</dbReference>
<dbReference type="OrthoDB" id="1551032at2"/>
<evidence type="ECO:0000313" key="3">
    <source>
        <dbReference type="Proteomes" id="UP000077552"/>
    </source>
</evidence>
<name>A0A1A9LEU4_9FLAO</name>
<organism evidence="2 3">
    <name type="scientific">Aequorivita soesokkakensis</name>
    <dbReference type="NCBI Taxonomy" id="1385699"/>
    <lineage>
        <taxon>Bacteria</taxon>
        <taxon>Pseudomonadati</taxon>
        <taxon>Bacteroidota</taxon>
        <taxon>Flavobacteriia</taxon>
        <taxon>Flavobacteriales</taxon>
        <taxon>Flavobacteriaceae</taxon>
        <taxon>Aequorivita</taxon>
    </lineage>
</organism>
<dbReference type="InterPro" id="IPR041519">
    <property type="entry name" value="HEPN_RiboL-PSP"/>
</dbReference>
<comment type="caution">
    <text evidence="2">The sequence shown here is derived from an EMBL/GenBank/DDBJ whole genome shotgun (WGS) entry which is preliminary data.</text>
</comment>
<dbReference type="EMBL" id="LXIE01000012">
    <property type="protein sequence ID" value="OAD91466.1"/>
    <property type="molecule type" value="Genomic_DNA"/>
</dbReference>
<dbReference type="Pfam" id="PF18735">
    <property type="entry name" value="HEPN_RiboL-PSP"/>
    <property type="match status" value="1"/>
</dbReference>
<evidence type="ECO:0000259" key="1">
    <source>
        <dbReference type="Pfam" id="PF18735"/>
    </source>
</evidence>
<dbReference type="AlphaFoldDB" id="A0A1A9LEU4"/>
<dbReference type="STRING" id="1385699.A7A78_02935"/>
<protein>
    <recommendedName>
        <fullName evidence="1">RiboL-PSP-HEPN domain-containing protein</fullName>
    </recommendedName>
</protein>
<sequence>MARKAYTYDQLTNLISEDYAWRRKELKLINDQVSDKPSPIQSAALRFSVPILYAHWEGFVKKSTEIYLEYVAKKYLKHNELKPQFIALSLSKKLGNLEIKNLEEKAKTVEFLINELDKNSNILTTNVIQTKSNLKYHIFKEILFIIGINESKFSGYESLINDLVDARNNIAHGDFLRVDFNTYQIMFTEIQEVMASLKTEIENSALSEEYKLKKASA</sequence>
<dbReference type="RefSeq" id="WP_068761640.1">
    <property type="nucleotide sequence ID" value="NZ_LXIE01000012.1"/>
</dbReference>
<evidence type="ECO:0000313" key="2">
    <source>
        <dbReference type="EMBL" id="OAD91466.1"/>
    </source>
</evidence>
<keyword evidence="3" id="KW-1185">Reference proteome</keyword>